<dbReference type="GO" id="GO:0016042">
    <property type="term" value="P:lipid catabolic process"/>
    <property type="evidence" value="ECO:0007669"/>
    <property type="project" value="UniProtKB-KW"/>
</dbReference>
<keyword evidence="2" id="KW-0442">Lipid degradation</keyword>
<protein>
    <submittedName>
        <fullName evidence="4">Alpha/beta hydrolase family protein</fullName>
    </submittedName>
    <submittedName>
        <fullName evidence="5">Predicted dienelactone hydrolase</fullName>
    </submittedName>
</protein>
<reference evidence="5 7" key="2">
    <citation type="submission" date="2018-06" db="EMBL/GenBank/DDBJ databases">
        <authorList>
            <consortium name="Pathogen Informatics"/>
            <person name="Doyle S."/>
        </authorList>
    </citation>
    <scope>NUCLEOTIDE SEQUENCE [LARGE SCALE GENOMIC DNA]</scope>
    <source>
        <strain evidence="5 7">NCTC12388</strain>
    </source>
</reference>
<evidence type="ECO:0000256" key="1">
    <source>
        <dbReference type="ARBA" id="ARBA00022801"/>
    </source>
</evidence>
<dbReference type="EMBL" id="LNYE01000022">
    <property type="protein sequence ID" value="KTD10922.1"/>
    <property type="molecule type" value="Genomic_DNA"/>
</dbReference>
<dbReference type="SUPFAM" id="SSF53474">
    <property type="entry name" value="alpha/beta-Hydrolases"/>
    <property type="match status" value="1"/>
</dbReference>
<gene>
    <name evidence="4" type="ORF">Lgra_1888</name>
    <name evidence="5" type="ORF">NCTC12388_02640</name>
</gene>
<name>A0A378JF10_9GAMM</name>
<dbReference type="Proteomes" id="UP000054691">
    <property type="component" value="Unassembled WGS sequence"/>
</dbReference>
<keyword evidence="6" id="KW-1185">Reference proteome</keyword>
<evidence type="ECO:0000256" key="3">
    <source>
        <dbReference type="ARBA" id="ARBA00023098"/>
    </source>
</evidence>
<evidence type="ECO:0000313" key="5">
    <source>
        <dbReference type="EMBL" id="STX45896.1"/>
    </source>
</evidence>
<sequence>MNNVPSYLFQPTGEYAVGMKKIQLMNQSICPDPFYRESDKEFYKHSGNLKHCHMLNLYIFFPVQSHSQNFLPYDTDIALQIKEDIKNNKITSDAHEAANNYLHKLQEIKSYVSSEKEIAHGRFPLVVFQPGWSFNSNNYQNFIVNLASHGYIVAAIDSAYSATLTESFGYLYRNEIQFTEGRPSMKFMQSLFDPKNSSLSAMESDLNLVLDYLLNGSISFLQDHIDVKKIGGMGHSLGATSIYRVSFDKNKLIKAFVSLDFGQSNNIPKHIYNPMIPSLIFRSAYDTKYGKERKASNEFILEKGSYLVWMTPNVHNEEYSKHSAFTDFITLISDRRLWELREKTYGDLHSPWYDSGPSFDTAKDSLGTANGFEFTAAVNRYVLEFFDYELKNKRNTLKECNSLTPNSQLYCGPHVIN</sequence>
<proteinExistence type="predicted"/>
<keyword evidence="3" id="KW-0443">Lipid metabolism</keyword>
<evidence type="ECO:0000313" key="4">
    <source>
        <dbReference type="EMBL" id="KTD10922.1"/>
    </source>
</evidence>
<dbReference type="STRING" id="45066.Lgra_1888"/>
<dbReference type="AlphaFoldDB" id="A0A378JF10"/>
<dbReference type="Proteomes" id="UP000254476">
    <property type="component" value="Unassembled WGS sequence"/>
</dbReference>
<dbReference type="PANTHER" id="PTHR10272:SF0">
    <property type="entry name" value="PLATELET-ACTIVATING FACTOR ACETYLHYDROLASE"/>
    <property type="match status" value="1"/>
</dbReference>
<evidence type="ECO:0000313" key="6">
    <source>
        <dbReference type="Proteomes" id="UP000054691"/>
    </source>
</evidence>
<reference evidence="4 6" key="1">
    <citation type="submission" date="2015-11" db="EMBL/GenBank/DDBJ databases">
        <title>Genomic analysis of 38 Legionella species identifies large and diverse effector repertoires.</title>
        <authorList>
            <person name="Burstein D."/>
            <person name="Amaro F."/>
            <person name="Zusman T."/>
            <person name="Lifshitz Z."/>
            <person name="Cohen O."/>
            <person name="Gilbert J.A."/>
            <person name="Pupko T."/>
            <person name="Shuman H.A."/>
            <person name="Segal G."/>
        </authorList>
    </citation>
    <scope>NUCLEOTIDE SEQUENCE [LARGE SCALE GENOMIC DNA]</scope>
    <source>
        <strain evidence="4 6">Lyon 8420412</strain>
    </source>
</reference>
<dbReference type="RefSeq" id="WP_058499009.1">
    <property type="nucleotide sequence ID" value="NZ_CAAAHW010000014.1"/>
</dbReference>
<dbReference type="OrthoDB" id="9814760at2"/>
<dbReference type="PANTHER" id="PTHR10272">
    <property type="entry name" value="PLATELET-ACTIVATING FACTOR ACETYLHYDROLASE"/>
    <property type="match status" value="1"/>
</dbReference>
<evidence type="ECO:0000313" key="7">
    <source>
        <dbReference type="Proteomes" id="UP000254476"/>
    </source>
</evidence>
<dbReference type="Pfam" id="PF03403">
    <property type="entry name" value="PAF-AH_p_II"/>
    <property type="match status" value="1"/>
</dbReference>
<dbReference type="GO" id="GO:0003847">
    <property type="term" value="F:1-alkyl-2-acetylglycerophosphocholine esterase activity"/>
    <property type="evidence" value="ECO:0007669"/>
    <property type="project" value="TreeGrafter"/>
</dbReference>
<evidence type="ECO:0000256" key="2">
    <source>
        <dbReference type="ARBA" id="ARBA00022963"/>
    </source>
</evidence>
<dbReference type="Gene3D" id="3.40.50.1820">
    <property type="entry name" value="alpha/beta hydrolase"/>
    <property type="match status" value="1"/>
</dbReference>
<dbReference type="EMBL" id="UGOB01000001">
    <property type="protein sequence ID" value="STX45896.1"/>
    <property type="molecule type" value="Genomic_DNA"/>
</dbReference>
<keyword evidence="1 5" id="KW-0378">Hydrolase</keyword>
<organism evidence="5 7">
    <name type="scientific">Legionella gratiana</name>
    <dbReference type="NCBI Taxonomy" id="45066"/>
    <lineage>
        <taxon>Bacteria</taxon>
        <taxon>Pseudomonadati</taxon>
        <taxon>Pseudomonadota</taxon>
        <taxon>Gammaproteobacteria</taxon>
        <taxon>Legionellales</taxon>
        <taxon>Legionellaceae</taxon>
        <taxon>Legionella</taxon>
    </lineage>
</organism>
<dbReference type="InterPro" id="IPR029058">
    <property type="entry name" value="AB_hydrolase_fold"/>
</dbReference>
<accession>A0A378JF10</accession>